<proteinExistence type="predicted"/>
<protein>
    <submittedName>
        <fullName evidence="3">Uncharacterized protein</fullName>
    </submittedName>
</protein>
<feature type="compositionally biased region" description="Polar residues" evidence="2">
    <location>
        <begin position="153"/>
        <end position="166"/>
    </location>
</feature>
<feature type="coiled-coil region" evidence="1">
    <location>
        <begin position="306"/>
        <end position="340"/>
    </location>
</feature>
<reference evidence="4" key="1">
    <citation type="submission" date="2017-09" db="EMBL/GenBank/DDBJ databases">
        <title>Depth-based differentiation of microbial function through sediment-hosted aquifers and enrichment of novel symbionts in the deep terrestrial subsurface.</title>
        <authorList>
            <person name="Probst A.J."/>
            <person name="Ladd B."/>
            <person name="Jarett J.K."/>
            <person name="Geller-Mcgrath D.E."/>
            <person name="Sieber C.M.K."/>
            <person name="Emerson J.B."/>
            <person name="Anantharaman K."/>
            <person name="Thomas B.C."/>
            <person name="Malmstrom R."/>
            <person name="Stieglmeier M."/>
            <person name="Klingl A."/>
            <person name="Woyke T."/>
            <person name="Ryan C.M."/>
            <person name="Banfield J.F."/>
        </authorList>
    </citation>
    <scope>NUCLEOTIDE SEQUENCE [LARGE SCALE GENOMIC DNA]</scope>
</reference>
<keyword evidence="1" id="KW-0175">Coiled coil</keyword>
<gene>
    <name evidence="3" type="ORF">CO051_00205</name>
</gene>
<sequence>MPGDELITQPIEVAHSDIPLSIFQQHSQNVAHILTGEDGGTNSDIFDDAEVINERKMVRGLVKSVFDSCEEDPNRLIQYEDFHAEFQGQIDTAKSSFKTTTEGSDEKIRQDLLEREKKELEREIQQKERDRNQARIQQEQQVTKDTKKLETETAYSPEQSAKAAETNQRIDLFEKWMRPVFDDMTITKYDVQAQASKKVIQAQFATALDRAREGSYTDEITTLTGTSLRKLIDRIRQSQYNKPVDYKIVDDTALGTFLSQWDKRQVEFEASITEKQRDQIRQAMETARIKAVEEANLFKTLMAESAERASGDIAALNDLADKMTEQLQELNKDKITTESVQQEFDKRFYDAIPKEVQRWIKEPHLINPWMMIFPNLKKRPLVYTYRGFGGHVDTGEDTGDLYLHFIDSPDHRFTQPPSWIEPWKEEPSNKGDNTVFNIVEETPEGQERYSITTGVNQKVDGEKQMGILITCLSDGNENSTETFIPYGKPKPLISILRKPIIYLYPTKPTDVSMSLQLEGKITHHYPQMLNNVWNVTATPQGSIQYMGKTYRYLFWEGDYGKNAWNLDKGFCVQSSKLELFFEEQLSKLGVNSEEIQDFITYWVPLLDEKNSPWMQISFQQKEYESIAQLIVKPLPDTLIRIFAVFKPLNNPIDIEKQIFQPIKRQGFVVVEWGGTVI</sequence>
<accession>A0A2M8F4K9</accession>
<evidence type="ECO:0000256" key="1">
    <source>
        <dbReference type="SAM" id="Coils"/>
    </source>
</evidence>
<name>A0A2M8F4K9_9BACT</name>
<organism evidence="3 4">
    <name type="scientific">Candidatus Roizmanbacteria bacterium CG_4_9_14_0_2_um_filter_39_13</name>
    <dbReference type="NCBI Taxonomy" id="1974839"/>
    <lineage>
        <taxon>Bacteria</taxon>
        <taxon>Candidatus Roizmaniibacteriota</taxon>
    </lineage>
</organism>
<evidence type="ECO:0000313" key="4">
    <source>
        <dbReference type="Proteomes" id="UP000231383"/>
    </source>
</evidence>
<feature type="region of interest" description="Disordered" evidence="2">
    <location>
        <begin position="126"/>
        <end position="166"/>
    </location>
</feature>
<dbReference type="EMBL" id="PFSC01000004">
    <property type="protein sequence ID" value="PJC34217.1"/>
    <property type="molecule type" value="Genomic_DNA"/>
</dbReference>
<feature type="compositionally biased region" description="Basic and acidic residues" evidence="2">
    <location>
        <begin position="142"/>
        <end position="151"/>
    </location>
</feature>
<dbReference type="AlphaFoldDB" id="A0A2M8F4K9"/>
<comment type="caution">
    <text evidence="3">The sequence shown here is derived from an EMBL/GenBank/DDBJ whole genome shotgun (WGS) entry which is preliminary data.</text>
</comment>
<evidence type="ECO:0000313" key="3">
    <source>
        <dbReference type="EMBL" id="PJC34217.1"/>
    </source>
</evidence>
<evidence type="ECO:0000256" key="2">
    <source>
        <dbReference type="SAM" id="MobiDB-lite"/>
    </source>
</evidence>
<dbReference type="Proteomes" id="UP000231383">
    <property type="component" value="Unassembled WGS sequence"/>
</dbReference>